<dbReference type="PANTHER" id="PTHR12526">
    <property type="entry name" value="GLYCOSYLTRANSFERASE"/>
    <property type="match status" value="1"/>
</dbReference>
<evidence type="ECO:0000259" key="1">
    <source>
        <dbReference type="Pfam" id="PF00534"/>
    </source>
</evidence>
<dbReference type="RefSeq" id="WP_345275939.1">
    <property type="nucleotide sequence ID" value="NZ_BAABJW010000001.1"/>
</dbReference>
<name>A0ABP9C3H2_9FLAO</name>
<accession>A0ABP9C3H2</accession>
<feature type="domain" description="Glycosyl transferase family 1" evidence="1">
    <location>
        <begin position="189"/>
        <end position="350"/>
    </location>
</feature>
<sequence>MKKLLIVVNVDWAFISHRLIIAEHAVRNGWEVYVATNDTGRAMEIIDKGIKFIPVNISRSGTNILQEIRTIFQFYNIYSQIRPDVVHHVTFKPVIYGSIISKLLGIKGTLNAISGLGYNFTSNRRGFVQNMMIILMKFGFRQKNLAVIFQNEDDYREVLSLGVINKNNKINFIKGSGVNLDLFRYTPPVKKEKLQILLPTRMLWDKGVAELREASNILKHKYRDSVMFILSGIADNDNNAGVSDKYLKDWEEPNYVKWIGFVKDMPEVYSASDIVVLPSYREGIPKSLIEACAAGRPIVTTNSIGCKECVDEGINGYKVPIKSTVELAVAIEKLILSESDRLIMGKKSREKAEKEFSEITVVNHHLKIYNNLLNIDWVKK</sequence>
<dbReference type="Pfam" id="PF13477">
    <property type="entry name" value="Glyco_trans_4_2"/>
    <property type="match status" value="1"/>
</dbReference>
<dbReference type="EMBL" id="BAABJW010000001">
    <property type="protein sequence ID" value="GAA4802481.1"/>
    <property type="molecule type" value="Genomic_DNA"/>
</dbReference>
<feature type="domain" description="Glycosyltransferase subfamily 4-like N-terminal" evidence="2">
    <location>
        <begin position="3"/>
        <end position="151"/>
    </location>
</feature>
<protein>
    <submittedName>
        <fullName evidence="3">Glycosyltransferase family 4 protein</fullName>
    </submittedName>
</protein>
<dbReference type="InterPro" id="IPR001296">
    <property type="entry name" value="Glyco_trans_1"/>
</dbReference>
<evidence type="ECO:0000259" key="2">
    <source>
        <dbReference type="Pfam" id="PF13477"/>
    </source>
</evidence>
<dbReference type="InterPro" id="IPR028098">
    <property type="entry name" value="Glyco_trans_4-like_N"/>
</dbReference>
<proteinExistence type="predicted"/>
<evidence type="ECO:0000313" key="3">
    <source>
        <dbReference type="EMBL" id="GAA4802481.1"/>
    </source>
</evidence>
<dbReference type="Pfam" id="PF00534">
    <property type="entry name" value="Glycos_transf_1"/>
    <property type="match status" value="1"/>
</dbReference>
<keyword evidence="4" id="KW-1185">Reference proteome</keyword>
<reference evidence="4" key="1">
    <citation type="journal article" date="2019" name="Int. J. Syst. Evol. Microbiol.">
        <title>The Global Catalogue of Microorganisms (GCM) 10K type strain sequencing project: providing services to taxonomists for standard genome sequencing and annotation.</title>
        <authorList>
            <consortium name="The Broad Institute Genomics Platform"/>
            <consortium name="The Broad Institute Genome Sequencing Center for Infectious Disease"/>
            <person name="Wu L."/>
            <person name="Ma J."/>
        </authorList>
    </citation>
    <scope>NUCLEOTIDE SEQUENCE [LARGE SCALE GENOMIC DNA]</scope>
    <source>
        <strain evidence="4">JCM 18325</strain>
    </source>
</reference>
<dbReference type="Gene3D" id="3.40.50.2000">
    <property type="entry name" value="Glycogen Phosphorylase B"/>
    <property type="match status" value="2"/>
</dbReference>
<comment type="caution">
    <text evidence="3">The sequence shown here is derived from an EMBL/GenBank/DDBJ whole genome shotgun (WGS) entry which is preliminary data.</text>
</comment>
<gene>
    <name evidence="3" type="ORF">GCM10023330_05730</name>
</gene>
<dbReference type="SUPFAM" id="SSF53756">
    <property type="entry name" value="UDP-Glycosyltransferase/glycogen phosphorylase"/>
    <property type="match status" value="1"/>
</dbReference>
<dbReference type="CDD" id="cd03808">
    <property type="entry name" value="GT4_CapM-like"/>
    <property type="match status" value="1"/>
</dbReference>
<organism evidence="3 4">
    <name type="scientific">Litoribaculum gwangyangense</name>
    <dbReference type="NCBI Taxonomy" id="1130722"/>
    <lineage>
        <taxon>Bacteria</taxon>
        <taxon>Pseudomonadati</taxon>
        <taxon>Bacteroidota</taxon>
        <taxon>Flavobacteriia</taxon>
        <taxon>Flavobacteriales</taxon>
        <taxon>Flavobacteriaceae</taxon>
        <taxon>Litoribaculum</taxon>
    </lineage>
</organism>
<evidence type="ECO:0000313" key="4">
    <source>
        <dbReference type="Proteomes" id="UP001501433"/>
    </source>
</evidence>
<dbReference type="Proteomes" id="UP001501433">
    <property type="component" value="Unassembled WGS sequence"/>
</dbReference>
<dbReference type="PANTHER" id="PTHR12526:SF638">
    <property type="entry name" value="SPORE COAT PROTEIN SA"/>
    <property type="match status" value="1"/>
</dbReference>